<dbReference type="InterPro" id="IPR001537">
    <property type="entry name" value="SpoU_MeTrfase"/>
</dbReference>
<dbReference type="Pfam" id="PF00588">
    <property type="entry name" value="SpoU_methylase"/>
    <property type="match status" value="1"/>
</dbReference>
<dbReference type="RefSeq" id="WP_126808433.1">
    <property type="nucleotide sequence ID" value="NZ_NGKA01000007.1"/>
</dbReference>
<dbReference type="PANTHER" id="PTHR43191:SF2">
    <property type="entry name" value="RRNA METHYLTRANSFERASE 3, MITOCHONDRIAL"/>
    <property type="match status" value="1"/>
</dbReference>
<dbReference type="Pfam" id="PF22435">
    <property type="entry name" value="MRM3-like_sub_bind"/>
    <property type="match status" value="1"/>
</dbReference>
<dbReference type="InterPro" id="IPR029064">
    <property type="entry name" value="Ribosomal_eL30-like_sf"/>
</dbReference>
<dbReference type="GO" id="GO:0005737">
    <property type="term" value="C:cytoplasm"/>
    <property type="evidence" value="ECO:0007669"/>
    <property type="project" value="UniProtKB-ARBA"/>
</dbReference>
<dbReference type="Gene3D" id="3.30.1330.30">
    <property type="match status" value="1"/>
</dbReference>
<dbReference type="InterPro" id="IPR013123">
    <property type="entry name" value="SpoU_subst-bd"/>
</dbReference>
<feature type="domain" description="RNA 2-O ribose methyltransferase substrate binding" evidence="4">
    <location>
        <begin position="31"/>
        <end position="103"/>
    </location>
</feature>
<reference evidence="5 6" key="1">
    <citation type="submission" date="2017-05" db="EMBL/GenBank/DDBJ databases">
        <title>Vagococcus spp. assemblies.</title>
        <authorList>
            <person name="Gulvik C.A."/>
        </authorList>
    </citation>
    <scope>NUCLEOTIDE SEQUENCE [LARGE SCALE GENOMIC DNA]</scope>
    <source>
        <strain evidence="5 6">CCUG 51432</strain>
    </source>
</reference>
<dbReference type="GO" id="GO:0008173">
    <property type="term" value="F:RNA methyltransferase activity"/>
    <property type="evidence" value="ECO:0007669"/>
    <property type="project" value="InterPro"/>
</dbReference>
<dbReference type="InterPro" id="IPR029028">
    <property type="entry name" value="Alpha/beta_knot_MTases"/>
</dbReference>
<dbReference type="AlphaFoldDB" id="A0A430AX80"/>
<sequence length="261" mass="28919">MKEITSLQNATIKETKKLLKPKYREQTGDYLIEGEHLIQEALKEALNFEKIFVTEKFIANHETFELLKASTDVFLVSEQVMKSLSSLPTPQGIAGVLQQQEKPLQFPLEGPLLILDRVQDPGNVGTMIRTADAAGYAGVVLGEGCADIYSGKVQRSLQGSHFHLPVVQKKLETFLPFLKENGIQLLGTALDEEAKIYTEFTPEKNFALIMGNEGQGVAQQFLQLTDRNLYIPIHGQAESLNVAVAAGILMYGLKGKILQKY</sequence>
<dbReference type="GO" id="GO:0003723">
    <property type="term" value="F:RNA binding"/>
    <property type="evidence" value="ECO:0007669"/>
    <property type="project" value="InterPro"/>
</dbReference>
<evidence type="ECO:0000313" key="6">
    <source>
        <dbReference type="Proteomes" id="UP000287605"/>
    </source>
</evidence>
<dbReference type="OrthoDB" id="9785673at2"/>
<evidence type="ECO:0000256" key="3">
    <source>
        <dbReference type="ARBA" id="ARBA00022679"/>
    </source>
</evidence>
<dbReference type="InterPro" id="IPR053888">
    <property type="entry name" value="MRM3-like_sub_bind"/>
</dbReference>
<comment type="caution">
    <text evidence="5">The sequence shown here is derived from an EMBL/GenBank/DDBJ whole genome shotgun (WGS) entry which is preliminary data.</text>
</comment>
<comment type="similarity">
    <text evidence="1">Belongs to the class IV-like SAM-binding methyltransferase superfamily. RNA methyltransferase TrmH family.</text>
</comment>
<organism evidence="5 6">
    <name type="scientific">Vagococcus elongatus</name>
    <dbReference type="NCBI Taxonomy" id="180344"/>
    <lineage>
        <taxon>Bacteria</taxon>
        <taxon>Bacillati</taxon>
        <taxon>Bacillota</taxon>
        <taxon>Bacilli</taxon>
        <taxon>Lactobacillales</taxon>
        <taxon>Enterococcaceae</taxon>
        <taxon>Vagococcus</taxon>
    </lineage>
</organism>
<dbReference type="GO" id="GO:0032259">
    <property type="term" value="P:methylation"/>
    <property type="evidence" value="ECO:0007669"/>
    <property type="project" value="UniProtKB-KW"/>
</dbReference>
<dbReference type="CDD" id="cd18095">
    <property type="entry name" value="SpoU-like_rRNA-MTase"/>
    <property type="match status" value="1"/>
</dbReference>
<protein>
    <submittedName>
        <fullName evidence="5">23S rRNA methyltransferase</fullName>
    </submittedName>
</protein>
<dbReference type="SUPFAM" id="SSF75217">
    <property type="entry name" value="alpha/beta knot"/>
    <property type="match status" value="1"/>
</dbReference>
<name>A0A430AX80_9ENTE</name>
<accession>A0A430AX80</accession>
<keyword evidence="3 5" id="KW-0808">Transferase</keyword>
<proteinExistence type="inferred from homology"/>
<dbReference type="Proteomes" id="UP000287605">
    <property type="component" value="Unassembled WGS sequence"/>
</dbReference>
<gene>
    <name evidence="5" type="ORF">CBF29_05950</name>
</gene>
<dbReference type="PANTHER" id="PTHR43191">
    <property type="entry name" value="RRNA METHYLTRANSFERASE 3"/>
    <property type="match status" value="1"/>
</dbReference>
<dbReference type="GO" id="GO:0006396">
    <property type="term" value="P:RNA processing"/>
    <property type="evidence" value="ECO:0007669"/>
    <property type="project" value="InterPro"/>
</dbReference>
<dbReference type="InterPro" id="IPR029026">
    <property type="entry name" value="tRNA_m1G_MTases_N"/>
</dbReference>
<evidence type="ECO:0000256" key="2">
    <source>
        <dbReference type="ARBA" id="ARBA00022603"/>
    </source>
</evidence>
<evidence type="ECO:0000313" key="5">
    <source>
        <dbReference type="EMBL" id="RSU12670.1"/>
    </source>
</evidence>
<keyword evidence="2 5" id="KW-0489">Methyltransferase</keyword>
<dbReference type="Gene3D" id="3.40.1280.10">
    <property type="match status" value="1"/>
</dbReference>
<dbReference type="EMBL" id="NGKA01000007">
    <property type="protein sequence ID" value="RSU12670.1"/>
    <property type="molecule type" value="Genomic_DNA"/>
</dbReference>
<evidence type="ECO:0000256" key="1">
    <source>
        <dbReference type="ARBA" id="ARBA00007228"/>
    </source>
</evidence>
<evidence type="ECO:0000259" key="4">
    <source>
        <dbReference type="SMART" id="SM00967"/>
    </source>
</evidence>
<keyword evidence="6" id="KW-1185">Reference proteome</keyword>
<dbReference type="InterPro" id="IPR051259">
    <property type="entry name" value="rRNA_Methyltransferase"/>
</dbReference>
<dbReference type="SUPFAM" id="SSF55315">
    <property type="entry name" value="L30e-like"/>
    <property type="match status" value="1"/>
</dbReference>
<dbReference type="SMART" id="SM00967">
    <property type="entry name" value="SpoU_sub_bind"/>
    <property type="match status" value="1"/>
</dbReference>